<reference evidence="5" key="1">
    <citation type="journal article" date="2014" name="Front. Microbiol.">
        <title>High frequency of phylogenetically diverse reductive dehalogenase-homologous genes in deep subseafloor sedimentary metagenomes.</title>
        <authorList>
            <person name="Kawai M."/>
            <person name="Futagami T."/>
            <person name="Toyoda A."/>
            <person name="Takaki Y."/>
            <person name="Nishi S."/>
            <person name="Hori S."/>
            <person name="Arai W."/>
            <person name="Tsubouchi T."/>
            <person name="Morono Y."/>
            <person name="Uchiyama I."/>
            <person name="Ito T."/>
            <person name="Fujiyama A."/>
            <person name="Inagaki F."/>
            <person name="Takami H."/>
        </authorList>
    </citation>
    <scope>NUCLEOTIDE SEQUENCE</scope>
    <source>
        <strain evidence="5">Expedition CK06-06</strain>
    </source>
</reference>
<evidence type="ECO:0000256" key="2">
    <source>
        <dbReference type="ARBA" id="ARBA00022741"/>
    </source>
</evidence>
<evidence type="ECO:0000259" key="4">
    <source>
        <dbReference type="Pfam" id="PF00005"/>
    </source>
</evidence>
<evidence type="ECO:0000256" key="1">
    <source>
        <dbReference type="ARBA" id="ARBA00022448"/>
    </source>
</evidence>
<dbReference type="PANTHER" id="PTHR42939:SF1">
    <property type="entry name" value="ABC TRANSPORTER ATP-BINDING PROTEIN ALBC-RELATED"/>
    <property type="match status" value="1"/>
</dbReference>
<accession>X1BFP1</accession>
<organism evidence="5">
    <name type="scientific">marine sediment metagenome</name>
    <dbReference type="NCBI Taxonomy" id="412755"/>
    <lineage>
        <taxon>unclassified sequences</taxon>
        <taxon>metagenomes</taxon>
        <taxon>ecological metagenomes</taxon>
    </lineage>
</organism>
<sequence length="216" mass="24230">SKVVIRNEEIRHIKNAKIFCVKINNIIGKAKVITNICMFRFLNRVINPNFIASIRKLDGDKATNMVSEYLESLGATEYYEQMIATLSHGNKQKMQLVAALLHEPELLILDEPLAGLDAKSVRVVKELLDIHVEKGGAVLFSTHIMEVAEDLCDRIAIINKGKLVGLGTIDELRTQADKVGASLEDVFLRLTEQDSSVEEIVKKLRKSYKKKIEESA</sequence>
<dbReference type="InterPro" id="IPR017871">
    <property type="entry name" value="ABC_transporter-like_CS"/>
</dbReference>
<keyword evidence="2" id="KW-0547">Nucleotide-binding</keyword>
<comment type="caution">
    <text evidence="5">The sequence shown here is derived from an EMBL/GenBank/DDBJ whole genome shotgun (WGS) entry which is preliminary data.</text>
</comment>
<dbReference type="GO" id="GO:0005524">
    <property type="term" value="F:ATP binding"/>
    <property type="evidence" value="ECO:0007669"/>
    <property type="project" value="UniProtKB-KW"/>
</dbReference>
<name>X1BFP1_9ZZZZ</name>
<dbReference type="PANTHER" id="PTHR42939">
    <property type="entry name" value="ABC TRANSPORTER ATP-BINDING PROTEIN ALBC-RELATED"/>
    <property type="match status" value="1"/>
</dbReference>
<protein>
    <recommendedName>
        <fullName evidence="4">ABC transporter domain-containing protein</fullName>
    </recommendedName>
</protein>
<keyword evidence="1" id="KW-0813">Transport</keyword>
<dbReference type="GO" id="GO:0016887">
    <property type="term" value="F:ATP hydrolysis activity"/>
    <property type="evidence" value="ECO:0007669"/>
    <property type="project" value="InterPro"/>
</dbReference>
<dbReference type="AlphaFoldDB" id="X1BFP1"/>
<dbReference type="PROSITE" id="PS00211">
    <property type="entry name" value="ABC_TRANSPORTER_1"/>
    <property type="match status" value="1"/>
</dbReference>
<feature type="domain" description="ABC transporter" evidence="4">
    <location>
        <begin position="41"/>
        <end position="114"/>
    </location>
</feature>
<dbReference type="InterPro" id="IPR027417">
    <property type="entry name" value="P-loop_NTPase"/>
</dbReference>
<keyword evidence="3" id="KW-0067">ATP-binding</keyword>
<dbReference type="EMBL" id="BART01028833">
    <property type="protein sequence ID" value="GAG93845.1"/>
    <property type="molecule type" value="Genomic_DNA"/>
</dbReference>
<evidence type="ECO:0000313" key="5">
    <source>
        <dbReference type="EMBL" id="GAG93845.1"/>
    </source>
</evidence>
<dbReference type="InterPro" id="IPR003439">
    <property type="entry name" value="ABC_transporter-like_ATP-bd"/>
</dbReference>
<dbReference type="InterPro" id="IPR051782">
    <property type="entry name" value="ABC_Transporter_VariousFunc"/>
</dbReference>
<feature type="non-terminal residue" evidence="5">
    <location>
        <position position="1"/>
    </location>
</feature>
<gene>
    <name evidence="5" type="ORF">S01H4_50738</name>
</gene>
<dbReference type="Gene3D" id="3.40.50.300">
    <property type="entry name" value="P-loop containing nucleotide triphosphate hydrolases"/>
    <property type="match status" value="1"/>
</dbReference>
<evidence type="ECO:0000256" key="3">
    <source>
        <dbReference type="ARBA" id="ARBA00022840"/>
    </source>
</evidence>
<dbReference type="Pfam" id="PF00005">
    <property type="entry name" value="ABC_tran"/>
    <property type="match status" value="1"/>
</dbReference>
<proteinExistence type="predicted"/>
<dbReference type="SUPFAM" id="SSF52540">
    <property type="entry name" value="P-loop containing nucleoside triphosphate hydrolases"/>
    <property type="match status" value="1"/>
</dbReference>